<protein>
    <submittedName>
        <fullName evidence="1">Uncharacterized protein</fullName>
    </submittedName>
</protein>
<keyword evidence="2" id="KW-1185">Reference proteome</keyword>
<sequence>MDKYPYYKKIQEAFANKVASMNEGSTKKKKLNIYIEIISEIEKPPNIWVNLSILTFRIVPLWFQHRIQVRYIVRDSVTRVEYSYPMDYDIYYSIALAPIALFGSISDRYQNYPASRVADSLDLFLSDFASRENGITSGGEK</sequence>
<comment type="caution">
    <text evidence="1">The sequence shown here is derived from an EMBL/GenBank/DDBJ whole genome shotgun (WGS) entry which is preliminary data.</text>
</comment>
<accession>A0ABV5BQF6</accession>
<reference evidence="1 2" key="1">
    <citation type="submission" date="2024-09" db="EMBL/GenBank/DDBJ databases">
        <title>Taxonomic and Genotyping Characterization of Leptospira Strains isolated from Multiple Sources in Colombia highlights the importance of intermediate species.</title>
        <authorList>
            <person name="Torres Higuera L."/>
            <person name="Rojas Tapias D."/>
            <person name="Jimenez Velasquez S."/>
            <person name="Renjifo Ibanez C."/>
        </authorList>
    </citation>
    <scope>NUCLEOTIDE SEQUENCE [LARGE SCALE GENOMIC DNA]</scope>
    <source>
        <strain evidence="1 2">Lep080</strain>
    </source>
</reference>
<organism evidence="1 2">
    <name type="scientific">Leptospira wolffii</name>
    <dbReference type="NCBI Taxonomy" id="409998"/>
    <lineage>
        <taxon>Bacteria</taxon>
        <taxon>Pseudomonadati</taxon>
        <taxon>Spirochaetota</taxon>
        <taxon>Spirochaetia</taxon>
        <taxon>Leptospirales</taxon>
        <taxon>Leptospiraceae</taxon>
        <taxon>Leptospira</taxon>
    </lineage>
</organism>
<evidence type="ECO:0000313" key="1">
    <source>
        <dbReference type="EMBL" id="MFB5737537.1"/>
    </source>
</evidence>
<gene>
    <name evidence="1" type="ORF">ACE5IX_13530</name>
</gene>
<name>A0ABV5BQF6_9LEPT</name>
<evidence type="ECO:0000313" key="2">
    <source>
        <dbReference type="Proteomes" id="UP001580391"/>
    </source>
</evidence>
<dbReference type="RefSeq" id="WP_375517335.1">
    <property type="nucleotide sequence ID" value="NZ_JBHILI010000008.1"/>
</dbReference>
<dbReference type="EMBL" id="JBHILJ010000007">
    <property type="protein sequence ID" value="MFB5737537.1"/>
    <property type="molecule type" value="Genomic_DNA"/>
</dbReference>
<dbReference type="Proteomes" id="UP001580391">
    <property type="component" value="Unassembled WGS sequence"/>
</dbReference>
<proteinExistence type="predicted"/>